<dbReference type="InterPro" id="IPR011051">
    <property type="entry name" value="RmlC_Cupin_sf"/>
</dbReference>
<name>A0A553V5E5_9DEIO</name>
<proteinExistence type="predicted"/>
<protein>
    <submittedName>
        <fullName evidence="2">Cupin domain-containing protein</fullName>
    </submittedName>
</protein>
<dbReference type="SUPFAM" id="SSF51182">
    <property type="entry name" value="RmlC-like cupins"/>
    <property type="match status" value="1"/>
</dbReference>
<evidence type="ECO:0000313" key="2">
    <source>
        <dbReference type="EMBL" id="TSA87441.1"/>
    </source>
</evidence>
<dbReference type="Proteomes" id="UP000316092">
    <property type="component" value="Unassembled WGS sequence"/>
</dbReference>
<dbReference type="InterPro" id="IPR014710">
    <property type="entry name" value="RmlC-like_jellyroll"/>
</dbReference>
<dbReference type="AlphaFoldDB" id="A0A553V5E5"/>
<feature type="domain" description="Cupin type-2" evidence="1">
    <location>
        <begin position="20"/>
        <end position="82"/>
    </location>
</feature>
<accession>A0A553V5E5</accession>
<reference evidence="2 3" key="1">
    <citation type="submission" date="2019-07" db="EMBL/GenBank/DDBJ databases">
        <title>Deinococcus detaillus sp. nov., isolated from humus soil in Antarctica.</title>
        <authorList>
            <person name="Zhang K."/>
        </authorList>
    </citation>
    <scope>NUCLEOTIDE SEQUENCE [LARGE SCALE GENOMIC DNA]</scope>
    <source>
        <strain evidence="2 3">H1</strain>
    </source>
</reference>
<keyword evidence="3" id="KW-1185">Reference proteome</keyword>
<comment type="caution">
    <text evidence="2">The sequence shown here is derived from an EMBL/GenBank/DDBJ whole genome shotgun (WGS) entry which is preliminary data.</text>
</comment>
<dbReference type="EMBL" id="VKDB01000002">
    <property type="protein sequence ID" value="TSA87441.1"/>
    <property type="molecule type" value="Genomic_DNA"/>
</dbReference>
<gene>
    <name evidence="2" type="ORF">FNU79_02860</name>
</gene>
<evidence type="ECO:0000313" key="3">
    <source>
        <dbReference type="Proteomes" id="UP000316092"/>
    </source>
</evidence>
<dbReference type="OrthoDB" id="8606553at2"/>
<dbReference type="RefSeq" id="WP_143719400.1">
    <property type="nucleotide sequence ID" value="NZ_VKDB01000002.1"/>
</dbReference>
<dbReference type="Gene3D" id="2.60.120.10">
    <property type="entry name" value="Jelly Rolls"/>
    <property type="match status" value="1"/>
</dbReference>
<organism evidence="2 3">
    <name type="scientific">Deinococcus detaillensis</name>
    <dbReference type="NCBI Taxonomy" id="2592048"/>
    <lineage>
        <taxon>Bacteria</taxon>
        <taxon>Thermotogati</taxon>
        <taxon>Deinococcota</taxon>
        <taxon>Deinococci</taxon>
        <taxon>Deinococcales</taxon>
        <taxon>Deinococcaceae</taxon>
        <taxon>Deinococcus</taxon>
    </lineage>
</organism>
<evidence type="ECO:0000259" key="1">
    <source>
        <dbReference type="Pfam" id="PF07883"/>
    </source>
</evidence>
<dbReference type="InterPro" id="IPR013096">
    <property type="entry name" value="Cupin_2"/>
</dbReference>
<sequence length="89" mass="9491">MKRAESPQVITATPHGRVLRFTFAAGEGVPTHKHPGAQVVVTVLSGQVEVTAEESRTLKAAEILTHDGDQPLSLLATQDSSVVVTLIHR</sequence>
<dbReference type="Pfam" id="PF07883">
    <property type="entry name" value="Cupin_2"/>
    <property type="match status" value="1"/>
</dbReference>